<reference evidence="3 4" key="1">
    <citation type="submission" date="2016-07" db="EMBL/GenBank/DDBJ databases">
        <title>Pervasive Adenine N6-methylation of Active Genes in Fungi.</title>
        <authorList>
            <consortium name="DOE Joint Genome Institute"/>
            <person name="Mondo S.J."/>
            <person name="Dannebaum R.O."/>
            <person name="Kuo R.C."/>
            <person name="Labutti K."/>
            <person name="Haridas S."/>
            <person name="Kuo A."/>
            <person name="Salamov A."/>
            <person name="Ahrendt S.R."/>
            <person name="Lipzen A."/>
            <person name="Sullivan W."/>
            <person name="Andreopoulos W.B."/>
            <person name="Clum A."/>
            <person name="Lindquist E."/>
            <person name="Daum C."/>
            <person name="Ramamoorthy G.K."/>
            <person name="Gryganskyi A."/>
            <person name="Culley D."/>
            <person name="Magnuson J.K."/>
            <person name="James T.Y."/>
            <person name="O'Malley M.A."/>
            <person name="Stajich J.E."/>
            <person name="Spatafora J.W."/>
            <person name="Visel A."/>
            <person name="Grigoriev I.V."/>
        </authorList>
    </citation>
    <scope>NUCLEOTIDE SEQUENCE [LARGE SCALE GENOMIC DNA]</scope>
    <source>
        <strain evidence="3 4">62-1032</strain>
    </source>
</reference>
<protein>
    <submittedName>
        <fullName evidence="3">Exonuclease V a 5' deoxyribonuclease-domain-containing protein</fullName>
    </submittedName>
</protein>
<organism evidence="3 4">
    <name type="scientific">Leucosporidium creatinivorum</name>
    <dbReference type="NCBI Taxonomy" id="106004"/>
    <lineage>
        <taxon>Eukaryota</taxon>
        <taxon>Fungi</taxon>
        <taxon>Dikarya</taxon>
        <taxon>Basidiomycota</taxon>
        <taxon>Pucciniomycotina</taxon>
        <taxon>Microbotryomycetes</taxon>
        <taxon>Leucosporidiales</taxon>
        <taxon>Leucosporidium</taxon>
    </lineage>
</organism>
<name>A0A1Y2G303_9BASI</name>
<feature type="region of interest" description="Disordered" evidence="2">
    <location>
        <begin position="238"/>
        <end position="309"/>
    </location>
</feature>
<dbReference type="PROSITE" id="PS50330">
    <property type="entry name" value="UIM"/>
    <property type="match status" value="1"/>
</dbReference>
<dbReference type="GO" id="GO:0045145">
    <property type="term" value="F:single-stranded DNA 5'-3' DNA exonuclease activity"/>
    <property type="evidence" value="ECO:0007669"/>
    <property type="project" value="InterPro"/>
</dbReference>
<feature type="compositionally biased region" description="Low complexity" evidence="2">
    <location>
        <begin position="557"/>
        <end position="573"/>
    </location>
</feature>
<feature type="region of interest" description="Disordered" evidence="2">
    <location>
        <begin position="557"/>
        <end position="665"/>
    </location>
</feature>
<feature type="compositionally biased region" description="Low complexity" evidence="2">
    <location>
        <begin position="602"/>
        <end position="614"/>
    </location>
</feature>
<dbReference type="PANTHER" id="PTHR14464:SF4">
    <property type="entry name" value="EXONUCLEASE V"/>
    <property type="match status" value="1"/>
</dbReference>
<gene>
    <name evidence="3" type="ORF">BCR35DRAFT_299426</name>
</gene>
<dbReference type="SMART" id="SM00726">
    <property type="entry name" value="UIM"/>
    <property type="match status" value="2"/>
</dbReference>
<dbReference type="PANTHER" id="PTHR14464">
    <property type="entry name" value="EXONUCLEASE V"/>
    <property type="match status" value="1"/>
</dbReference>
<proteinExistence type="inferred from homology"/>
<comment type="caution">
    <text evidence="3">The sequence shown here is derived from an EMBL/GenBank/DDBJ whole genome shotgun (WGS) entry which is preliminary data.</text>
</comment>
<keyword evidence="3" id="KW-0540">Nuclease</keyword>
<dbReference type="OrthoDB" id="354769at2759"/>
<dbReference type="GO" id="GO:0005634">
    <property type="term" value="C:nucleus"/>
    <property type="evidence" value="ECO:0007669"/>
    <property type="project" value="TreeGrafter"/>
</dbReference>
<evidence type="ECO:0000313" key="4">
    <source>
        <dbReference type="Proteomes" id="UP000193467"/>
    </source>
</evidence>
<evidence type="ECO:0000256" key="1">
    <source>
        <dbReference type="ARBA" id="ARBA00009797"/>
    </source>
</evidence>
<dbReference type="Pfam" id="PF09810">
    <property type="entry name" value="Exo5"/>
    <property type="match status" value="2"/>
</dbReference>
<accession>A0A1Y2G303</accession>
<keyword evidence="4" id="KW-1185">Reference proteome</keyword>
<evidence type="ECO:0000256" key="2">
    <source>
        <dbReference type="SAM" id="MobiDB-lite"/>
    </source>
</evidence>
<comment type="similarity">
    <text evidence="1">Belongs to the EXO5 family.</text>
</comment>
<dbReference type="GO" id="GO:0036297">
    <property type="term" value="P:interstrand cross-link repair"/>
    <property type="evidence" value="ECO:0007669"/>
    <property type="project" value="TreeGrafter"/>
</dbReference>
<dbReference type="InterPro" id="IPR003903">
    <property type="entry name" value="UIM_dom"/>
</dbReference>
<feature type="compositionally biased region" description="Basic and acidic residues" evidence="2">
    <location>
        <begin position="267"/>
        <end position="278"/>
    </location>
</feature>
<evidence type="ECO:0000313" key="3">
    <source>
        <dbReference type="EMBL" id="ORY90833.1"/>
    </source>
</evidence>
<feature type="region of interest" description="Disordered" evidence="2">
    <location>
        <begin position="45"/>
        <end position="68"/>
    </location>
</feature>
<dbReference type="FunCoup" id="A0A1Y2G303">
    <property type="interactions" value="168"/>
</dbReference>
<keyword evidence="3" id="KW-0378">Hydrolase</keyword>
<dbReference type="InterPro" id="IPR019190">
    <property type="entry name" value="EXOV"/>
</dbReference>
<dbReference type="EMBL" id="MCGR01000003">
    <property type="protein sequence ID" value="ORY90833.1"/>
    <property type="molecule type" value="Genomic_DNA"/>
</dbReference>
<dbReference type="GO" id="GO:0005739">
    <property type="term" value="C:mitochondrion"/>
    <property type="evidence" value="ECO:0007669"/>
    <property type="project" value="TreeGrafter"/>
</dbReference>
<feature type="compositionally biased region" description="Pro residues" evidence="2">
    <location>
        <begin position="619"/>
        <end position="647"/>
    </location>
</feature>
<dbReference type="InParanoid" id="A0A1Y2G303"/>
<dbReference type="AlphaFoldDB" id="A0A1Y2G303"/>
<keyword evidence="3" id="KW-0269">Exonuclease</keyword>
<sequence length="732" mass="80276">MAADDSDYGEELDWDDEELETQLTAIETAPARPASATRIARVEVEVEGADQAGESSEQPEEVSRRGKSTTDALEVLEVGSSAAHPPPSLWERFRKRRGWGGLSVSDLVGPSWCEVQHSYRLSSKSHLPPEERPATIVTSTGATIPLNQKRTVAREVVLDKGRAVHKVLEKEAMGDAEEIKVVVGQKEEWWALRILNTIVCLETLIATGLAREIPVAGFVGPFLVFGVIDEIDRRELPPIASTSTLPPRLSTPKKGPPPILKPSTPTKKGEDTNQRKLEQFFSPSPTKKGEEKAVDQDASNEETEVPAPRWGFVLSDSKTRYNRSLPPKNESRASRLQLMLYHRLLSSLLAPISSQTSPAAPSPFDWPRLFAHLSLDPSTPFTAAFLTSIHPVLVGSSLEATLGSAKTLAEFIAPLQRYGETLGAQEGVRGPFEEDLEINYRLRNNVRKWKPRKKSRKELEEEDLKRAIAESLRAEASREDVATAGEDEEDLARALAMSLADHTLDQDVKKVVELDGDNPVEAAGDAVMETLDAEVEAIPYIADVSLLVPPSNIDTLDLTSAPSSPSAATDLPSNSQAAPPSELRYNLRRRRPTTSASENIDPNSPLTSPSTPSSKRLRPAPPPLSPSKPPTPPAPQAESSTPPPSPPEEILEGSLIGTERFKNDPKELDSWLRDVTSLWMGEREPRGVSLEQTSRCRTCEFEEGCEWRQTKALEALEATRARNRALAEGKKV</sequence>
<dbReference type="Proteomes" id="UP000193467">
    <property type="component" value="Unassembled WGS sequence"/>
</dbReference>